<evidence type="ECO:0000313" key="12">
    <source>
        <dbReference type="Proteomes" id="UP000321570"/>
    </source>
</evidence>
<feature type="transmembrane region" description="Helical" evidence="9">
    <location>
        <begin position="300"/>
        <end position="322"/>
    </location>
</feature>
<dbReference type="SUPFAM" id="SSF81324">
    <property type="entry name" value="Voltage-gated potassium channels"/>
    <property type="match status" value="1"/>
</dbReference>
<keyword evidence="3 9" id="KW-0812">Transmembrane</keyword>
<keyword evidence="4 9" id="KW-1133">Transmembrane helix</keyword>
<keyword evidence="5" id="KW-0406">Ion transport</keyword>
<evidence type="ECO:0000256" key="6">
    <source>
        <dbReference type="ARBA" id="ARBA00023136"/>
    </source>
</evidence>
<keyword evidence="12" id="KW-1185">Reference proteome</keyword>
<dbReference type="PANTHER" id="PTHR11003:SF291">
    <property type="entry name" value="IP11374P"/>
    <property type="match status" value="1"/>
</dbReference>
<evidence type="ECO:0000313" key="11">
    <source>
        <dbReference type="EMBL" id="VUZ47864.1"/>
    </source>
</evidence>
<keyword evidence="6 9" id="KW-0472">Membrane</keyword>
<protein>
    <recommendedName>
        <fullName evidence="10">Potassium channel domain-containing protein</fullName>
    </recommendedName>
</protein>
<dbReference type="Gene3D" id="1.10.287.70">
    <property type="match status" value="1"/>
</dbReference>
<name>A0A564YMV2_HYMDI</name>
<feature type="region of interest" description="Disordered" evidence="8">
    <location>
        <begin position="55"/>
        <end position="79"/>
    </location>
</feature>
<keyword evidence="7" id="KW-0407">Ion channel</keyword>
<dbReference type="PANTHER" id="PTHR11003">
    <property type="entry name" value="POTASSIUM CHANNEL, SUBFAMILY K"/>
    <property type="match status" value="1"/>
</dbReference>
<dbReference type="GO" id="GO:0005886">
    <property type="term" value="C:plasma membrane"/>
    <property type="evidence" value="ECO:0007669"/>
    <property type="project" value="TreeGrafter"/>
</dbReference>
<gene>
    <name evidence="11" type="ORF">WMSIL1_LOCUS7295</name>
</gene>
<dbReference type="InterPro" id="IPR003280">
    <property type="entry name" value="2pore_dom_K_chnl"/>
</dbReference>
<dbReference type="Pfam" id="PF07885">
    <property type="entry name" value="Ion_trans_2"/>
    <property type="match status" value="1"/>
</dbReference>
<evidence type="ECO:0000256" key="2">
    <source>
        <dbReference type="ARBA" id="ARBA00022448"/>
    </source>
</evidence>
<reference evidence="11 12" key="1">
    <citation type="submission" date="2019-07" db="EMBL/GenBank/DDBJ databases">
        <authorList>
            <person name="Jastrzebski P J."/>
            <person name="Paukszto L."/>
            <person name="Jastrzebski P J."/>
        </authorList>
    </citation>
    <scope>NUCLEOTIDE SEQUENCE [LARGE SCALE GENOMIC DNA]</scope>
    <source>
        <strain evidence="11 12">WMS-il1</strain>
    </source>
</reference>
<organism evidence="11 12">
    <name type="scientific">Hymenolepis diminuta</name>
    <name type="common">Rat tapeworm</name>
    <dbReference type="NCBI Taxonomy" id="6216"/>
    <lineage>
        <taxon>Eukaryota</taxon>
        <taxon>Metazoa</taxon>
        <taxon>Spiralia</taxon>
        <taxon>Lophotrochozoa</taxon>
        <taxon>Platyhelminthes</taxon>
        <taxon>Cestoda</taxon>
        <taxon>Eucestoda</taxon>
        <taxon>Cyclophyllidea</taxon>
        <taxon>Hymenolepididae</taxon>
        <taxon>Hymenolepis</taxon>
    </lineage>
</organism>
<dbReference type="Proteomes" id="UP000321570">
    <property type="component" value="Unassembled WGS sequence"/>
</dbReference>
<feature type="transmembrane region" description="Helical" evidence="9">
    <location>
        <begin position="225"/>
        <end position="247"/>
    </location>
</feature>
<dbReference type="GO" id="GO:0030322">
    <property type="term" value="P:stabilization of membrane potential"/>
    <property type="evidence" value="ECO:0007669"/>
    <property type="project" value="TreeGrafter"/>
</dbReference>
<evidence type="ECO:0000256" key="3">
    <source>
        <dbReference type="ARBA" id="ARBA00022692"/>
    </source>
</evidence>
<comment type="subcellular location">
    <subcellularLocation>
        <location evidence="1">Membrane</location>
        <topology evidence="1">Multi-pass membrane protein</topology>
    </subcellularLocation>
</comment>
<evidence type="ECO:0000256" key="4">
    <source>
        <dbReference type="ARBA" id="ARBA00022989"/>
    </source>
</evidence>
<feature type="compositionally biased region" description="Polar residues" evidence="8">
    <location>
        <begin position="55"/>
        <end position="67"/>
    </location>
</feature>
<proteinExistence type="predicted"/>
<feature type="domain" description="Potassium channel" evidence="10">
    <location>
        <begin position="236"/>
        <end position="324"/>
    </location>
</feature>
<evidence type="ECO:0000256" key="9">
    <source>
        <dbReference type="SAM" id="Phobius"/>
    </source>
</evidence>
<dbReference type="EMBL" id="CABIJS010000256">
    <property type="protein sequence ID" value="VUZ47864.1"/>
    <property type="molecule type" value="Genomic_DNA"/>
</dbReference>
<sequence>SSINNHFLIPAVDRFRKVFVNWIAKNHKPKKATLMPSRPTLFCFPNVPSTLKVNGNGVNSKARSSKNGDVRTSGDIPSAPINGVNQYPVAMFQPSVIDAVASGKVNESFDDADMNNTKSSGKSKSGADIITPNSSKEPSDIKRAITLDLRNSSTRTRSPGSVADRGGLSDFTERRRISRKYQSTVSRTSIFVNMRLRHYSVVQPPLNMLDLFRVVRRNSTTRARVLFLLLICTMIISITMVFPAALFKLLEPEWTYLDALYFCFISLSTIGFGDLVPGRVFLGYNSSTTDPTYNSLHETYLVTSAVYLITGATLMMLMVRTYRSMMELERKAKRDRLYTKLQHSFTDPASLNRSAPHLMMGRN</sequence>
<accession>A0A564YMV2</accession>
<feature type="non-terminal residue" evidence="11">
    <location>
        <position position="1"/>
    </location>
</feature>
<keyword evidence="2" id="KW-0813">Transport</keyword>
<evidence type="ECO:0000259" key="10">
    <source>
        <dbReference type="Pfam" id="PF07885"/>
    </source>
</evidence>
<evidence type="ECO:0000256" key="8">
    <source>
        <dbReference type="SAM" id="MobiDB-lite"/>
    </source>
</evidence>
<evidence type="ECO:0000256" key="5">
    <source>
        <dbReference type="ARBA" id="ARBA00023065"/>
    </source>
</evidence>
<dbReference type="AlphaFoldDB" id="A0A564YMV2"/>
<dbReference type="GO" id="GO:0022841">
    <property type="term" value="F:potassium ion leak channel activity"/>
    <property type="evidence" value="ECO:0007669"/>
    <property type="project" value="TreeGrafter"/>
</dbReference>
<evidence type="ECO:0000256" key="7">
    <source>
        <dbReference type="ARBA" id="ARBA00023303"/>
    </source>
</evidence>
<dbReference type="GO" id="GO:0015271">
    <property type="term" value="F:outward rectifier potassium channel activity"/>
    <property type="evidence" value="ECO:0007669"/>
    <property type="project" value="TreeGrafter"/>
</dbReference>
<evidence type="ECO:0000256" key="1">
    <source>
        <dbReference type="ARBA" id="ARBA00004141"/>
    </source>
</evidence>
<feature type="region of interest" description="Disordered" evidence="8">
    <location>
        <begin position="111"/>
        <end position="142"/>
    </location>
</feature>
<dbReference type="InterPro" id="IPR013099">
    <property type="entry name" value="K_chnl_dom"/>
</dbReference>